<gene>
    <name evidence="2" type="ORF">PACLA_8A068369</name>
</gene>
<evidence type="ECO:0000313" key="3">
    <source>
        <dbReference type="Proteomes" id="UP001152795"/>
    </source>
</evidence>
<dbReference type="AlphaFoldDB" id="A0A6S7JDZ1"/>
<name>A0A6S7JDZ1_PARCT</name>
<dbReference type="EMBL" id="CACRXK020016939">
    <property type="protein sequence ID" value="CAB4030535.1"/>
    <property type="molecule type" value="Genomic_DNA"/>
</dbReference>
<comment type="caution">
    <text evidence="2">The sequence shown here is derived from an EMBL/GenBank/DDBJ whole genome shotgun (WGS) entry which is preliminary data.</text>
</comment>
<accession>A0A6S7JDZ1</accession>
<feature type="region of interest" description="Disordered" evidence="1">
    <location>
        <begin position="1"/>
        <end position="66"/>
    </location>
</feature>
<proteinExistence type="predicted"/>
<sequence>MFQAVPKRSAATDTNGKRQKMVEDQEGQEVDSDINISDSEKNGSKNYDSGGSEGEYDSNNLSESNSLTSDQELNEHRMDTVDHIGCSCIEEPQPDEVFDTDLTGNVDPDDLFTVHVAVENADPLCIKIQDLTHGGKISKDKFFYKYLGDVVEIMYNPFHKYDREVVEFFNMITYLGGRRTACFIRGPMNLGDSRNNTAIKPAIEFDSRLKENIGLKAPIDIDYIKANPTPSPDYLKENIVTEAIVSSLTSLDNYCSLPVAVDYATQSGKTGDAMTEFFEGH</sequence>
<organism evidence="2 3">
    <name type="scientific">Paramuricea clavata</name>
    <name type="common">Red gorgonian</name>
    <name type="synonym">Violescent sea-whip</name>
    <dbReference type="NCBI Taxonomy" id="317549"/>
    <lineage>
        <taxon>Eukaryota</taxon>
        <taxon>Metazoa</taxon>
        <taxon>Cnidaria</taxon>
        <taxon>Anthozoa</taxon>
        <taxon>Octocorallia</taxon>
        <taxon>Malacalcyonacea</taxon>
        <taxon>Plexauridae</taxon>
        <taxon>Paramuricea</taxon>
    </lineage>
</organism>
<dbReference type="Proteomes" id="UP001152795">
    <property type="component" value="Unassembled WGS sequence"/>
</dbReference>
<reference evidence="2" key="1">
    <citation type="submission" date="2020-04" db="EMBL/GenBank/DDBJ databases">
        <authorList>
            <person name="Alioto T."/>
            <person name="Alioto T."/>
            <person name="Gomez Garrido J."/>
        </authorList>
    </citation>
    <scope>NUCLEOTIDE SEQUENCE</scope>
    <source>
        <strain evidence="2">A484AB</strain>
    </source>
</reference>
<dbReference type="OrthoDB" id="5981398at2759"/>
<keyword evidence="3" id="KW-1185">Reference proteome</keyword>
<evidence type="ECO:0000256" key="1">
    <source>
        <dbReference type="SAM" id="MobiDB-lite"/>
    </source>
</evidence>
<evidence type="ECO:0000313" key="2">
    <source>
        <dbReference type="EMBL" id="CAB4030535.1"/>
    </source>
</evidence>
<protein>
    <submittedName>
        <fullName evidence="2">Uncharacterized protein</fullName>
    </submittedName>
</protein>